<comment type="caution">
    <text evidence="1">The sequence shown here is derived from an EMBL/GenBank/DDBJ whole genome shotgun (WGS) entry which is preliminary data.</text>
</comment>
<gene>
    <name evidence="1" type="ORF">CC78DRAFT_580577</name>
</gene>
<name>A0A9P4K9G6_9PLEO</name>
<evidence type="ECO:0000313" key="1">
    <source>
        <dbReference type="EMBL" id="KAF2264275.1"/>
    </source>
</evidence>
<organism evidence="1 2">
    <name type="scientific">Lojkania enalia</name>
    <dbReference type="NCBI Taxonomy" id="147567"/>
    <lineage>
        <taxon>Eukaryota</taxon>
        <taxon>Fungi</taxon>
        <taxon>Dikarya</taxon>
        <taxon>Ascomycota</taxon>
        <taxon>Pezizomycotina</taxon>
        <taxon>Dothideomycetes</taxon>
        <taxon>Pleosporomycetidae</taxon>
        <taxon>Pleosporales</taxon>
        <taxon>Pleosporales incertae sedis</taxon>
        <taxon>Lojkania</taxon>
    </lineage>
</organism>
<accession>A0A9P4K9G6</accession>
<protein>
    <submittedName>
        <fullName evidence="1">Uncharacterized protein</fullName>
    </submittedName>
</protein>
<keyword evidence="2" id="KW-1185">Reference proteome</keyword>
<dbReference type="EMBL" id="ML986617">
    <property type="protein sequence ID" value="KAF2264275.1"/>
    <property type="molecule type" value="Genomic_DNA"/>
</dbReference>
<dbReference type="Proteomes" id="UP000800093">
    <property type="component" value="Unassembled WGS sequence"/>
</dbReference>
<reference evidence="2" key="1">
    <citation type="journal article" date="2020" name="Stud. Mycol.">
        <title>101 Dothideomycetes genomes: A test case for predicting lifestyles and emergence of pathogens.</title>
        <authorList>
            <person name="Haridas S."/>
            <person name="Albert R."/>
            <person name="Binder M."/>
            <person name="Bloem J."/>
            <person name="LaButti K."/>
            <person name="Salamov A."/>
            <person name="Andreopoulos B."/>
            <person name="Baker S."/>
            <person name="Barry K."/>
            <person name="Bills G."/>
            <person name="Bluhm B."/>
            <person name="Cannon C."/>
            <person name="Castanera R."/>
            <person name="Culley D."/>
            <person name="Daum C."/>
            <person name="Ezra D."/>
            <person name="Gonzalez J."/>
            <person name="Henrissat B."/>
            <person name="Kuo A."/>
            <person name="Liang C."/>
            <person name="Lipzen A."/>
            <person name="Lutzoni F."/>
            <person name="Magnuson J."/>
            <person name="Mondo S."/>
            <person name="Nolan M."/>
            <person name="Ohm R."/>
            <person name="Pangilinan J."/>
            <person name="Park H.-J."/>
            <person name="Ramirez L."/>
            <person name="Alfaro M."/>
            <person name="Sun H."/>
            <person name="Tritt A."/>
            <person name="Yoshinaga Y."/>
            <person name="Zwiers L.-H."/>
            <person name="Turgeon B."/>
            <person name="Goodwin S."/>
            <person name="Spatafora J."/>
            <person name="Crous P."/>
            <person name="Grigoriev I."/>
        </authorList>
    </citation>
    <scope>NUCLEOTIDE SEQUENCE [LARGE SCALE GENOMIC DNA]</scope>
    <source>
        <strain evidence="2">CBS 304.66</strain>
    </source>
</reference>
<evidence type="ECO:0000313" key="2">
    <source>
        <dbReference type="Proteomes" id="UP000800093"/>
    </source>
</evidence>
<proteinExistence type="predicted"/>
<dbReference type="AlphaFoldDB" id="A0A9P4K9G6"/>
<sequence>MLRNGLCNGSENFWYVAGFAVRRLLQESTVTPTVFWPRIRSPIFVHLIECLSSDVSSGSYMIWNAQSETSRVHPLLVRGAGFGFKLSVSDRLRQHKRAMTKSRQIYIGEGLFKKNKALRG</sequence>